<organism evidence="22 23">
    <name type="scientific">Basilea psittacipulmonis DSM 24701</name>
    <dbReference type="NCBI Taxonomy" id="1072685"/>
    <lineage>
        <taxon>Bacteria</taxon>
        <taxon>Pseudomonadati</taxon>
        <taxon>Pseudomonadota</taxon>
        <taxon>Betaproteobacteria</taxon>
        <taxon>Burkholderiales</taxon>
        <taxon>Alcaligenaceae</taxon>
        <taxon>Basilea</taxon>
    </lineage>
</organism>
<dbReference type="NCBIfam" id="NF002378">
    <property type="entry name" value="PRK01372.1"/>
    <property type="match status" value="1"/>
</dbReference>
<evidence type="ECO:0000256" key="14">
    <source>
        <dbReference type="ARBA" id="ARBA00023211"/>
    </source>
</evidence>
<dbReference type="InterPro" id="IPR013815">
    <property type="entry name" value="ATP_grasp_subdomain_1"/>
</dbReference>
<dbReference type="GO" id="GO:0005524">
    <property type="term" value="F:ATP binding"/>
    <property type="evidence" value="ECO:0007669"/>
    <property type="project" value="UniProtKB-UniRule"/>
</dbReference>
<evidence type="ECO:0000256" key="9">
    <source>
        <dbReference type="ARBA" id="ARBA00022741"/>
    </source>
</evidence>
<evidence type="ECO:0000256" key="5">
    <source>
        <dbReference type="ARBA" id="ARBA00012216"/>
    </source>
</evidence>
<keyword evidence="8 19" id="KW-0479">Metal-binding</keyword>
<dbReference type="PIRSF" id="PIRSF039102">
    <property type="entry name" value="Ddl/VanB"/>
    <property type="match status" value="1"/>
</dbReference>
<evidence type="ECO:0000256" key="2">
    <source>
        <dbReference type="ARBA" id="ARBA00003921"/>
    </source>
</evidence>
<dbReference type="Gene3D" id="3.40.50.20">
    <property type="match status" value="1"/>
</dbReference>
<dbReference type="FunFam" id="3.30.470.20:FF:000008">
    <property type="entry name" value="D-alanine--D-alanine ligase"/>
    <property type="match status" value="1"/>
</dbReference>
<keyword evidence="14 19" id="KW-0464">Manganese</keyword>
<keyword evidence="9 20" id="KW-0547">Nucleotide-binding</keyword>
<comment type="pathway">
    <text evidence="17">Cell wall biogenesis; peptidoglycan biosynthesis.</text>
</comment>
<evidence type="ECO:0000313" key="23">
    <source>
        <dbReference type="Proteomes" id="UP000028945"/>
    </source>
</evidence>
<dbReference type="PROSITE" id="PS00843">
    <property type="entry name" value="DALA_DALA_LIGASE_1"/>
    <property type="match status" value="1"/>
</dbReference>
<dbReference type="EC" id="6.3.2.4" evidence="5 17"/>
<comment type="cofactor">
    <cofactor evidence="1">
        <name>Mn(2+)</name>
        <dbReference type="ChEBI" id="CHEBI:29035"/>
    </cofactor>
</comment>
<dbReference type="InterPro" id="IPR016185">
    <property type="entry name" value="PreATP-grasp_dom_sf"/>
</dbReference>
<dbReference type="AlphaFoldDB" id="A0A077DFY9"/>
<reference evidence="22 23" key="1">
    <citation type="journal article" date="2014" name="BMC Genomics">
        <title>A genomic perspective on a new bacterial genus and species from the Alcaligenaceae family, Basilea psittacipulmonis.</title>
        <authorList>
            <person name="Whiteson K.L."/>
            <person name="Hernandez D."/>
            <person name="Lazarevic V."/>
            <person name="Gaia N."/>
            <person name="Farinelli L."/>
            <person name="Francois P."/>
            <person name="Pilo P."/>
            <person name="Frey J."/>
            <person name="Schrenzel J."/>
        </authorList>
    </citation>
    <scope>NUCLEOTIDE SEQUENCE [LARGE SCALE GENOMIC DNA]</scope>
    <source>
        <strain evidence="22 23">DSM 24701</strain>
    </source>
</reference>
<feature type="active site" evidence="18">
    <location>
        <position position="15"/>
    </location>
</feature>
<comment type="cofactor">
    <cofactor evidence="19">
        <name>Mg(2+)</name>
        <dbReference type="ChEBI" id="CHEBI:18420"/>
    </cofactor>
    <cofactor evidence="19">
        <name>Mn(2+)</name>
        <dbReference type="ChEBI" id="CHEBI:29035"/>
    </cofactor>
    <text evidence="19">Binds 2 magnesium or manganese ions per subunit.</text>
</comment>
<comment type="similarity">
    <text evidence="4 17">Belongs to the D-alanine--D-alanine ligase family.</text>
</comment>
<dbReference type="PROSITE" id="PS00844">
    <property type="entry name" value="DALA_DALA_LIGASE_2"/>
    <property type="match status" value="1"/>
</dbReference>
<evidence type="ECO:0000256" key="4">
    <source>
        <dbReference type="ARBA" id="ARBA00010871"/>
    </source>
</evidence>
<comment type="subcellular location">
    <subcellularLocation>
        <location evidence="3 17">Cytoplasm</location>
    </subcellularLocation>
</comment>
<dbReference type="GO" id="GO:0005737">
    <property type="term" value="C:cytoplasm"/>
    <property type="evidence" value="ECO:0007669"/>
    <property type="project" value="UniProtKB-SubCell"/>
</dbReference>
<evidence type="ECO:0000256" key="19">
    <source>
        <dbReference type="PIRSR" id="PIRSR039102-3"/>
    </source>
</evidence>
<dbReference type="HOGENOM" id="CLU_039268_1_2_4"/>
<keyword evidence="23" id="KW-1185">Reference proteome</keyword>
<gene>
    <name evidence="17" type="primary">ddl</name>
    <name evidence="22" type="ORF">IX83_02415</name>
</gene>
<dbReference type="PANTHER" id="PTHR23132:SF23">
    <property type="entry name" value="D-ALANINE--D-ALANINE LIGASE B"/>
    <property type="match status" value="1"/>
</dbReference>
<evidence type="ECO:0000256" key="15">
    <source>
        <dbReference type="ARBA" id="ARBA00023316"/>
    </source>
</evidence>
<protein>
    <recommendedName>
        <fullName evidence="5 17">D-alanine--D-alanine ligase</fullName>
        <ecNumber evidence="5 17">6.3.2.4</ecNumber>
    </recommendedName>
    <alternativeName>
        <fullName evidence="17">D-Ala-D-Ala ligase</fullName>
    </alternativeName>
    <alternativeName>
        <fullName evidence="17">D-alanylalanine synthetase</fullName>
    </alternativeName>
</protein>
<dbReference type="PROSITE" id="PS50975">
    <property type="entry name" value="ATP_GRASP"/>
    <property type="match status" value="1"/>
</dbReference>
<accession>A0A077DFY9</accession>
<dbReference type="InterPro" id="IPR011095">
    <property type="entry name" value="Dala_Dala_lig_C"/>
</dbReference>
<dbReference type="GO" id="GO:0046872">
    <property type="term" value="F:metal ion binding"/>
    <property type="evidence" value="ECO:0007669"/>
    <property type="project" value="UniProtKB-KW"/>
</dbReference>
<dbReference type="PANTHER" id="PTHR23132">
    <property type="entry name" value="D-ALANINE--D-ALANINE LIGASE"/>
    <property type="match status" value="1"/>
</dbReference>
<dbReference type="Pfam" id="PF07478">
    <property type="entry name" value="Dala_Dala_lig_C"/>
    <property type="match status" value="1"/>
</dbReference>
<dbReference type="HAMAP" id="MF_00047">
    <property type="entry name" value="Dala_Dala_lig"/>
    <property type="match status" value="1"/>
</dbReference>
<evidence type="ECO:0000256" key="12">
    <source>
        <dbReference type="ARBA" id="ARBA00022960"/>
    </source>
</evidence>
<comment type="function">
    <text evidence="2 17">Cell wall formation.</text>
</comment>
<dbReference type="Gene3D" id="3.30.1490.20">
    <property type="entry name" value="ATP-grasp fold, A domain"/>
    <property type="match status" value="1"/>
</dbReference>
<dbReference type="InterPro" id="IPR000291">
    <property type="entry name" value="D-Ala_lig_Van_CS"/>
</dbReference>
<proteinExistence type="inferred from homology"/>
<evidence type="ECO:0000256" key="17">
    <source>
        <dbReference type="HAMAP-Rule" id="MF_00047"/>
    </source>
</evidence>
<feature type="binding site" evidence="19">
    <location>
        <position position="266"/>
    </location>
    <ligand>
        <name>Mg(2+)</name>
        <dbReference type="ChEBI" id="CHEBI:18420"/>
        <label>2</label>
    </ligand>
</feature>
<feature type="active site" evidence="18">
    <location>
        <position position="275"/>
    </location>
</feature>
<evidence type="ECO:0000256" key="11">
    <source>
        <dbReference type="ARBA" id="ARBA00022842"/>
    </source>
</evidence>
<feature type="binding site" evidence="19">
    <location>
        <position position="252"/>
    </location>
    <ligand>
        <name>Mg(2+)</name>
        <dbReference type="ChEBI" id="CHEBI:18420"/>
        <label>1</label>
    </ligand>
</feature>
<dbReference type="SMART" id="SM01209">
    <property type="entry name" value="GARS_A"/>
    <property type="match status" value="1"/>
</dbReference>
<evidence type="ECO:0000256" key="20">
    <source>
        <dbReference type="PROSITE-ProRule" id="PRU00409"/>
    </source>
</evidence>
<dbReference type="InterPro" id="IPR011127">
    <property type="entry name" value="Dala_Dala_lig_N"/>
</dbReference>
<dbReference type="RefSeq" id="WP_038498755.1">
    <property type="nucleotide sequence ID" value="NZ_AFWK01000105.1"/>
</dbReference>
<dbReference type="KEGG" id="bpsi:IX83_02415"/>
<feature type="binding site" evidence="19">
    <location>
        <position position="264"/>
    </location>
    <ligand>
        <name>Mg(2+)</name>
        <dbReference type="ChEBI" id="CHEBI:18420"/>
        <label>1</label>
    </ligand>
</feature>
<dbReference type="Proteomes" id="UP000028945">
    <property type="component" value="Chromosome"/>
</dbReference>
<dbReference type="GO" id="GO:0008716">
    <property type="term" value="F:D-alanine-D-alanine ligase activity"/>
    <property type="evidence" value="ECO:0007669"/>
    <property type="project" value="UniProtKB-UniRule"/>
</dbReference>
<dbReference type="OrthoDB" id="9813261at2"/>
<evidence type="ECO:0000256" key="3">
    <source>
        <dbReference type="ARBA" id="ARBA00004496"/>
    </source>
</evidence>
<keyword evidence="12 17" id="KW-0133">Cell shape</keyword>
<keyword evidence="13 17" id="KW-0573">Peptidoglycan synthesis</keyword>
<dbReference type="GO" id="GO:0008360">
    <property type="term" value="P:regulation of cell shape"/>
    <property type="evidence" value="ECO:0007669"/>
    <property type="project" value="UniProtKB-KW"/>
</dbReference>
<keyword evidence="15 17" id="KW-0961">Cell wall biogenesis/degradation</keyword>
<evidence type="ECO:0000256" key="6">
    <source>
        <dbReference type="ARBA" id="ARBA00022490"/>
    </source>
</evidence>
<feature type="domain" description="ATP-grasp" evidence="21">
    <location>
        <begin position="99"/>
        <end position="297"/>
    </location>
</feature>
<sequence>MGDKVVVLYGGWSAEREVSLMSGKGVYDALHSKGVDVTLFDPSKEPLERLAQFDKAFIMLHGRYGEDGVIQGLLELLRIPYTGCGVMASAIAMDKIMTKKIWLESGLPTAKYMEVNSLSELYHAIETLGLPLMLKAPHEGSTIGLVKITSVDQVATAYEAVSKYDDTLLAEAFISGRELTVAVIGKGKDAKALPIVEIKAPDGNYDYQNKYFSDETQYVCPAHLDEHLTQSIQDLCVKAYNALGCEGWARVDLLLDNDRAYLLEINTAPGMTAHSLVPMSAKSAGIEYADLCVLLLEMASCKVNR</sequence>
<keyword evidence="11 19" id="KW-0460">Magnesium</keyword>
<dbReference type="SUPFAM" id="SSF56059">
    <property type="entry name" value="Glutathione synthetase ATP-binding domain-like"/>
    <property type="match status" value="1"/>
</dbReference>
<evidence type="ECO:0000256" key="18">
    <source>
        <dbReference type="PIRSR" id="PIRSR039102-1"/>
    </source>
</evidence>
<dbReference type="eggNOG" id="COG1181">
    <property type="taxonomic scope" value="Bacteria"/>
</dbReference>
<keyword evidence="10 20" id="KW-0067">ATP-binding</keyword>
<evidence type="ECO:0000256" key="8">
    <source>
        <dbReference type="ARBA" id="ARBA00022723"/>
    </source>
</evidence>
<feature type="binding site" evidence="19">
    <location>
        <position position="264"/>
    </location>
    <ligand>
        <name>Mg(2+)</name>
        <dbReference type="ChEBI" id="CHEBI:18420"/>
        <label>2</label>
    </ligand>
</feature>
<dbReference type="InterPro" id="IPR005905">
    <property type="entry name" value="D_ala_D_ala"/>
</dbReference>
<dbReference type="NCBIfam" id="TIGR01205">
    <property type="entry name" value="D_ala_D_alaTIGR"/>
    <property type="match status" value="1"/>
</dbReference>
<evidence type="ECO:0000259" key="21">
    <source>
        <dbReference type="PROSITE" id="PS50975"/>
    </source>
</evidence>
<evidence type="ECO:0000256" key="10">
    <source>
        <dbReference type="ARBA" id="ARBA00022840"/>
    </source>
</evidence>
<dbReference type="STRING" id="1072685.IX83_02415"/>
<dbReference type="SUPFAM" id="SSF52440">
    <property type="entry name" value="PreATP-grasp domain"/>
    <property type="match status" value="1"/>
</dbReference>
<evidence type="ECO:0000256" key="16">
    <source>
        <dbReference type="ARBA" id="ARBA00047614"/>
    </source>
</evidence>
<evidence type="ECO:0000256" key="7">
    <source>
        <dbReference type="ARBA" id="ARBA00022598"/>
    </source>
</evidence>
<dbReference type="GO" id="GO:0009252">
    <property type="term" value="P:peptidoglycan biosynthetic process"/>
    <property type="evidence" value="ECO:0007669"/>
    <property type="project" value="UniProtKB-UniRule"/>
</dbReference>
<dbReference type="GO" id="GO:0071555">
    <property type="term" value="P:cell wall organization"/>
    <property type="evidence" value="ECO:0007669"/>
    <property type="project" value="UniProtKB-KW"/>
</dbReference>
<evidence type="ECO:0000256" key="13">
    <source>
        <dbReference type="ARBA" id="ARBA00022984"/>
    </source>
</evidence>
<keyword evidence="7 17" id="KW-0436">Ligase</keyword>
<keyword evidence="6 17" id="KW-0963">Cytoplasm</keyword>
<name>A0A077DFY9_9BURK</name>
<dbReference type="UniPathway" id="UPA00219"/>
<evidence type="ECO:0000256" key="1">
    <source>
        <dbReference type="ARBA" id="ARBA00001936"/>
    </source>
</evidence>
<evidence type="ECO:0000313" key="22">
    <source>
        <dbReference type="EMBL" id="AIL32322.1"/>
    </source>
</evidence>
<feature type="active site" evidence="18">
    <location>
        <position position="141"/>
    </location>
</feature>
<comment type="catalytic activity">
    <reaction evidence="16 17">
        <text>2 D-alanine + ATP = D-alanyl-D-alanine + ADP + phosphate + H(+)</text>
        <dbReference type="Rhea" id="RHEA:11224"/>
        <dbReference type="ChEBI" id="CHEBI:15378"/>
        <dbReference type="ChEBI" id="CHEBI:30616"/>
        <dbReference type="ChEBI" id="CHEBI:43474"/>
        <dbReference type="ChEBI" id="CHEBI:57416"/>
        <dbReference type="ChEBI" id="CHEBI:57822"/>
        <dbReference type="ChEBI" id="CHEBI:456216"/>
        <dbReference type="EC" id="6.3.2.4"/>
    </reaction>
</comment>
<dbReference type="InterPro" id="IPR011761">
    <property type="entry name" value="ATP-grasp"/>
</dbReference>
<dbReference type="EMBL" id="CP009238">
    <property type="protein sequence ID" value="AIL32322.1"/>
    <property type="molecule type" value="Genomic_DNA"/>
</dbReference>
<dbReference type="Gene3D" id="3.30.470.20">
    <property type="entry name" value="ATP-grasp fold, B domain"/>
    <property type="match status" value="1"/>
</dbReference>
<dbReference type="Pfam" id="PF01820">
    <property type="entry name" value="Dala_Dala_lig_N"/>
    <property type="match status" value="1"/>
</dbReference>